<dbReference type="Ensembl" id="ENSCAFT00000049648.4">
    <property type="protein sequence ID" value="ENSCAFP00000038662.2"/>
    <property type="gene ID" value="ENSCAFG00000023202.5"/>
</dbReference>
<dbReference type="SMART" id="SM00185">
    <property type="entry name" value="ARM"/>
    <property type="match status" value="13"/>
</dbReference>
<dbReference type="RefSeq" id="XP_022270794.1">
    <property type="nucleotide sequence ID" value="XM_022415086.2"/>
</dbReference>
<feature type="repeat" description="ARM" evidence="1">
    <location>
        <begin position="964"/>
        <end position="1006"/>
    </location>
</feature>
<evidence type="ECO:0008006" key="6">
    <source>
        <dbReference type="Google" id="ProtNLM"/>
    </source>
</evidence>
<dbReference type="PANTHER" id="PTHR46241">
    <property type="entry name" value="ARMADILLO REPEAT-CONTAINING PROTEIN 4 ARMC4"/>
    <property type="match status" value="1"/>
</dbReference>
<evidence type="ECO:0000256" key="3">
    <source>
        <dbReference type="SAM" id="MobiDB-lite"/>
    </source>
</evidence>
<reference evidence="4" key="2">
    <citation type="submission" date="2025-08" db="UniProtKB">
        <authorList>
            <consortium name="Ensembl"/>
        </authorList>
    </citation>
    <scope>IDENTIFICATION</scope>
</reference>
<dbReference type="Pfam" id="PF00514">
    <property type="entry name" value="Arm"/>
    <property type="match status" value="1"/>
</dbReference>
<evidence type="ECO:0000313" key="4">
    <source>
        <dbReference type="Ensembl" id="ENSCAFP00000038662.2"/>
    </source>
</evidence>
<dbReference type="Gene3D" id="1.25.10.10">
    <property type="entry name" value="Leucine-rich Repeat Variant"/>
    <property type="match status" value="3"/>
</dbReference>
<dbReference type="KEGG" id="cfa:607539"/>
<dbReference type="FunCoup" id="A0A8P0ST35">
    <property type="interactions" value="51"/>
</dbReference>
<protein>
    <recommendedName>
        <fullName evidence="6">Armadillo repeat containing 4</fullName>
    </recommendedName>
</protein>
<feature type="repeat" description="ARM" evidence="1">
    <location>
        <begin position="536"/>
        <end position="578"/>
    </location>
</feature>
<proteinExistence type="predicted"/>
<evidence type="ECO:0000256" key="2">
    <source>
        <dbReference type="SAM" id="Coils"/>
    </source>
</evidence>
<dbReference type="FunFam" id="1.25.10.10:FF:000383">
    <property type="entry name" value="armadillo repeat-containing protein 4"/>
    <property type="match status" value="1"/>
</dbReference>
<gene>
    <name evidence="4" type="primary">LOC607539</name>
</gene>
<dbReference type="AlphaFoldDB" id="A0A8P0ST35"/>
<dbReference type="Proteomes" id="UP000002254">
    <property type="component" value="Chromosome 2"/>
</dbReference>
<evidence type="ECO:0000256" key="1">
    <source>
        <dbReference type="PROSITE-ProRule" id="PRU00259"/>
    </source>
</evidence>
<dbReference type="InterPro" id="IPR011989">
    <property type="entry name" value="ARM-like"/>
</dbReference>
<dbReference type="GeneID" id="607539"/>
<organism evidence="4 5">
    <name type="scientific">Canis lupus familiaris</name>
    <name type="common">Dog</name>
    <name type="synonym">Canis familiaris</name>
    <dbReference type="NCBI Taxonomy" id="9615"/>
    <lineage>
        <taxon>Eukaryota</taxon>
        <taxon>Metazoa</taxon>
        <taxon>Chordata</taxon>
        <taxon>Craniata</taxon>
        <taxon>Vertebrata</taxon>
        <taxon>Euteleostomi</taxon>
        <taxon>Mammalia</taxon>
        <taxon>Eutheria</taxon>
        <taxon>Laurasiatheria</taxon>
        <taxon>Carnivora</taxon>
        <taxon>Caniformia</taxon>
        <taxon>Canidae</taxon>
        <taxon>Canis</taxon>
    </lineage>
</organism>
<dbReference type="PANTHER" id="PTHR46241:SF1">
    <property type="entry name" value="OUTER DYNEIN ARM-DOCKING COMPLEX SUBUNIT 2"/>
    <property type="match status" value="1"/>
</dbReference>
<dbReference type="InterPro" id="IPR000225">
    <property type="entry name" value="Armadillo"/>
</dbReference>
<accession>A0A8P0ST35</accession>
<sequence length="1057" mass="117559">MGVALTRSAQWTAAGYGTRTLEITPLNEVILKEIAMFVESFIYKHPQEAKYVFVEPLEWKTNLDPSAFESGYIVSETTVKSEEVDKDGQPLLFLSVPHIKIRSLGQLSRLLLIAKDRKLKEAQACIKANRDPVTKILGLDYNTVKEDTSTVNILDKITKDEDPESEIKMKVGMLLKQLDLYLLNHSLKRISLQICLNPTTVKNHIELLKHFSGKGEQTVLESIDYTSDYEFSNGCRAPPWRQIHGEICYVLVKPHDVETLCVTCSTEGVFLNGGKTEDEGEINYERKSEIYKDLVTFLKEKSAKFSENMSKQDIRFTEEWKKENEEPKEVPKKEEADALPKAFLASSKNILEKNQINFGKIQMTKRLEPTLNWKATVDFKKHKSLLRNTQEKKHGGRLGRSGPPVSPGRAQLVRKSAEKIEEILSDSSSENEEDEEPPDRRQEANADLPSEYWQIQKLVKYLKGGNQTATVIALRSMKDFNLAQETCQLAIRDVGGLEVLINLLDTDEVKCKIGSLKILKEISHNPQIRRNIVDLGGLPVMVNILDSPHKSLKCLAAETIANVAKFRRARRAVRHHGGITKLVALLDCAQSSAKPAQSSLYDARDVEVARCGALALWSCSKSNANKEAIRQAGGIPLLAHLLKTSHENMLIPVVGTLQECASEENYRAAIKAERIIENLVKNLNSENEQLQEQCAMAIYQCAEDKETRDLVRLHGGLKPLASLLNNTDNKERLAAVTGAIWKCSISKENATKFREYEAIETLVGLLTDQPEEVLVNVVGALGECCQEYENRVLVRKCGGLQPLVNLLVGINQTLLVNVTKAVGACAVEPESMMIIDRLDGVRLLWSLLKNPHPDVKASAAWALCPCIQNAKDAGEMVRCFVGGLELIVNLLKSDNKEVLASVCAAITNIAKDQENLAAITDLGVVPLLSKLANTNNDKLRRHLAEAISRCCMWGRNRVAFGEYKAVAPLVRYLKSNDANVHRATAQALYQLSEDADNCITIHENGAVKNKSPIPKPVIFKLLLGMIGSSDQDLQEAAAGCISNIRRLALAIDKARYT</sequence>
<keyword evidence="2" id="KW-0175">Coiled coil</keyword>
<dbReference type="SUPFAM" id="SSF48371">
    <property type="entry name" value="ARM repeat"/>
    <property type="match status" value="1"/>
</dbReference>
<dbReference type="InterPro" id="IPR016024">
    <property type="entry name" value="ARM-type_fold"/>
</dbReference>
<evidence type="ECO:0000313" key="5">
    <source>
        <dbReference type="Proteomes" id="UP000002254"/>
    </source>
</evidence>
<dbReference type="FunFam" id="1.25.10.10:FF:000546">
    <property type="entry name" value="Armadillo repeat containing 4"/>
    <property type="match status" value="1"/>
</dbReference>
<reference evidence="4 5" key="1">
    <citation type="journal article" date="2005" name="Nature">
        <title>Genome sequence, comparative analysis and haplotype structure of the domestic dog.</title>
        <authorList>
            <consortium name="Broad Sequencing Platform"/>
            <person name="Lindblad-Toh K."/>
            <person name="Wade C.M."/>
            <person name="Mikkelsen T.S."/>
            <person name="Karlsson E.K."/>
            <person name="Jaffe D.B."/>
            <person name="Kamal M."/>
            <person name="Clamp M."/>
            <person name="Chang J.L."/>
            <person name="Kulbokas E.J. III"/>
            <person name="Zody M.C."/>
            <person name="Mauceli E."/>
            <person name="Xie X."/>
            <person name="Breen M."/>
            <person name="Wayne R.K."/>
            <person name="Ostrander E.A."/>
            <person name="Ponting C.P."/>
            <person name="Galibert F."/>
            <person name="Smith D.R."/>
            <person name="DeJong P.J."/>
            <person name="Kirkness E."/>
            <person name="Alvarez P."/>
            <person name="Biagi T."/>
            <person name="Brockman W."/>
            <person name="Butler J."/>
            <person name="Chin C.W."/>
            <person name="Cook A."/>
            <person name="Cuff J."/>
            <person name="Daly M.J."/>
            <person name="DeCaprio D."/>
            <person name="Gnerre S."/>
            <person name="Grabherr M."/>
            <person name="Kellis M."/>
            <person name="Kleber M."/>
            <person name="Bardeleben C."/>
            <person name="Goodstadt L."/>
            <person name="Heger A."/>
            <person name="Hitte C."/>
            <person name="Kim L."/>
            <person name="Koepfli K.P."/>
            <person name="Parker H.G."/>
            <person name="Pollinger J.P."/>
            <person name="Searle S.M."/>
            <person name="Sutter N.B."/>
            <person name="Thomas R."/>
            <person name="Webber C."/>
            <person name="Baldwin J."/>
            <person name="Abebe A."/>
            <person name="Abouelleil A."/>
            <person name="Aftuck L."/>
            <person name="Ait-Zahra M."/>
            <person name="Aldredge T."/>
            <person name="Allen N."/>
            <person name="An P."/>
            <person name="Anderson S."/>
            <person name="Antoine C."/>
            <person name="Arachchi H."/>
            <person name="Aslam A."/>
            <person name="Ayotte L."/>
            <person name="Bachantsang P."/>
            <person name="Barry A."/>
            <person name="Bayul T."/>
            <person name="Benamara M."/>
            <person name="Berlin A."/>
            <person name="Bessette D."/>
            <person name="Blitshteyn B."/>
            <person name="Bloom T."/>
            <person name="Blye J."/>
            <person name="Boguslavskiy L."/>
            <person name="Bonnet C."/>
            <person name="Boukhgalter B."/>
            <person name="Brown A."/>
            <person name="Cahill P."/>
            <person name="Calixte N."/>
            <person name="Camarata J."/>
            <person name="Cheshatsang Y."/>
            <person name="Chu J."/>
            <person name="Citroen M."/>
            <person name="Collymore A."/>
            <person name="Cooke P."/>
            <person name="Dawoe T."/>
            <person name="Daza R."/>
            <person name="Decktor K."/>
            <person name="DeGray S."/>
            <person name="Dhargay N."/>
            <person name="Dooley K."/>
            <person name="Dooley K."/>
            <person name="Dorje P."/>
            <person name="Dorjee K."/>
            <person name="Dorris L."/>
            <person name="Duffey N."/>
            <person name="Dupes A."/>
            <person name="Egbiremolen O."/>
            <person name="Elong R."/>
            <person name="Falk J."/>
            <person name="Farina A."/>
            <person name="Faro S."/>
            <person name="Ferguson D."/>
            <person name="Ferreira P."/>
            <person name="Fisher S."/>
            <person name="FitzGerald M."/>
            <person name="Foley K."/>
            <person name="Foley C."/>
            <person name="Franke A."/>
            <person name="Friedrich D."/>
            <person name="Gage D."/>
            <person name="Garber M."/>
            <person name="Gearin G."/>
            <person name="Giannoukos G."/>
            <person name="Goode T."/>
            <person name="Goyette A."/>
            <person name="Graham J."/>
            <person name="Grandbois E."/>
            <person name="Gyaltsen K."/>
            <person name="Hafez N."/>
            <person name="Hagopian D."/>
            <person name="Hagos B."/>
            <person name="Hall J."/>
            <person name="Healy C."/>
            <person name="Hegarty R."/>
            <person name="Honan T."/>
            <person name="Horn A."/>
            <person name="Houde N."/>
            <person name="Hughes L."/>
            <person name="Hunnicutt L."/>
            <person name="Husby M."/>
            <person name="Jester B."/>
            <person name="Jones C."/>
            <person name="Kamat A."/>
            <person name="Kanga B."/>
            <person name="Kells C."/>
            <person name="Khazanovich D."/>
            <person name="Kieu A.C."/>
            <person name="Kisner P."/>
            <person name="Kumar M."/>
            <person name="Lance K."/>
            <person name="Landers T."/>
            <person name="Lara M."/>
            <person name="Lee W."/>
            <person name="Leger J.P."/>
            <person name="Lennon N."/>
            <person name="Leuper L."/>
            <person name="LeVine S."/>
            <person name="Liu J."/>
            <person name="Liu X."/>
            <person name="Lokyitsang Y."/>
            <person name="Lokyitsang T."/>
            <person name="Lui A."/>
            <person name="Macdonald J."/>
            <person name="Major J."/>
            <person name="Marabella R."/>
            <person name="Maru K."/>
            <person name="Matthews C."/>
            <person name="McDonough S."/>
            <person name="Mehta T."/>
            <person name="Meldrim J."/>
            <person name="Melnikov A."/>
            <person name="Meneus L."/>
            <person name="Mihalev A."/>
            <person name="Mihova T."/>
            <person name="Miller K."/>
            <person name="Mittelman R."/>
            <person name="Mlenga V."/>
            <person name="Mulrain L."/>
            <person name="Munson G."/>
            <person name="Navidi A."/>
            <person name="Naylor J."/>
            <person name="Nguyen T."/>
            <person name="Nguyen N."/>
            <person name="Nguyen C."/>
            <person name="Nguyen T."/>
            <person name="Nicol R."/>
            <person name="Norbu N."/>
            <person name="Norbu C."/>
            <person name="Novod N."/>
            <person name="Nyima T."/>
            <person name="Olandt P."/>
            <person name="O'Neill B."/>
            <person name="O'Neill K."/>
            <person name="Osman S."/>
            <person name="Oyono L."/>
            <person name="Patti C."/>
            <person name="Perrin D."/>
            <person name="Phunkhang P."/>
            <person name="Pierre F."/>
            <person name="Priest M."/>
            <person name="Rachupka A."/>
            <person name="Raghuraman S."/>
            <person name="Rameau R."/>
            <person name="Ray V."/>
            <person name="Raymond C."/>
            <person name="Rege F."/>
            <person name="Rise C."/>
            <person name="Rogers J."/>
            <person name="Rogov P."/>
            <person name="Sahalie J."/>
            <person name="Settipalli S."/>
            <person name="Sharpe T."/>
            <person name="Shea T."/>
            <person name="Sheehan M."/>
            <person name="Sherpa N."/>
            <person name="Shi J."/>
            <person name="Shih D."/>
            <person name="Sloan J."/>
            <person name="Smith C."/>
            <person name="Sparrow T."/>
            <person name="Stalker J."/>
            <person name="Stange-Thomann N."/>
            <person name="Stavropoulos S."/>
            <person name="Stone C."/>
            <person name="Stone S."/>
            <person name="Sykes S."/>
            <person name="Tchuinga P."/>
            <person name="Tenzing P."/>
            <person name="Tesfaye S."/>
            <person name="Thoulutsang D."/>
            <person name="Thoulutsang Y."/>
            <person name="Topham K."/>
            <person name="Topping I."/>
            <person name="Tsamla T."/>
            <person name="Vassiliev H."/>
            <person name="Venkataraman V."/>
            <person name="Vo A."/>
            <person name="Wangchuk T."/>
            <person name="Wangdi T."/>
            <person name="Weiand M."/>
            <person name="Wilkinson J."/>
            <person name="Wilson A."/>
            <person name="Yadav S."/>
            <person name="Yang S."/>
            <person name="Yang X."/>
            <person name="Young G."/>
            <person name="Yu Q."/>
            <person name="Zainoun J."/>
            <person name="Zembek L."/>
            <person name="Zimmer A."/>
            <person name="Lander E.S."/>
        </authorList>
    </citation>
    <scope>NUCLEOTIDE SEQUENCE [LARGE SCALE GENOMIC DNA]</scope>
    <source>
        <strain evidence="4">Boxer</strain>
    </source>
</reference>
<feature type="coiled-coil region" evidence="2">
    <location>
        <begin position="669"/>
        <end position="700"/>
    </location>
</feature>
<feature type="region of interest" description="Disordered" evidence="3">
    <location>
        <begin position="384"/>
        <end position="447"/>
    </location>
</feature>
<dbReference type="PROSITE" id="PS50176">
    <property type="entry name" value="ARM_REPEAT"/>
    <property type="match status" value="3"/>
</dbReference>
<name>A0A8P0ST35_CANLF</name>
<feature type="repeat" description="ARM" evidence="1">
    <location>
        <begin position="882"/>
        <end position="924"/>
    </location>
</feature>